<accession>A0AA97P2U9</accession>
<sequence>MGNRSVQLKPASVIKCTQLSSKP</sequence>
<dbReference type="Proteomes" id="UP000011086">
    <property type="component" value="Unassembled WGS sequence"/>
</dbReference>
<dbReference type="EMBL" id="JH793298">
    <property type="protein sequence ID" value="ELQ40960.1"/>
    <property type="molecule type" value="Genomic_DNA"/>
</dbReference>
<reference evidence="1" key="1">
    <citation type="journal article" date="2012" name="PLoS Genet.">
        <title>Comparative analysis of the genomes of two field isolates of the rice blast fungus Magnaporthe oryzae.</title>
        <authorList>
            <person name="Xue M."/>
            <person name="Yang J."/>
            <person name="Li Z."/>
            <person name="Hu S."/>
            <person name="Yao N."/>
            <person name="Dean R.A."/>
            <person name="Zhao W."/>
            <person name="Shen M."/>
            <person name="Zhang H."/>
            <person name="Li C."/>
            <person name="Liu L."/>
            <person name="Cao L."/>
            <person name="Xu X."/>
            <person name="Xing Y."/>
            <person name="Hsiang T."/>
            <person name="Zhang Z."/>
            <person name="Xu J.R."/>
            <person name="Peng Y.L."/>
        </authorList>
    </citation>
    <scope>NUCLEOTIDE SEQUENCE</scope>
    <source>
        <strain evidence="1">Y34</strain>
    </source>
</reference>
<gene>
    <name evidence="1" type="ORF">OOU_Y34scaffold00312g12</name>
</gene>
<dbReference type="AlphaFoldDB" id="A0AA97P2U9"/>
<name>A0AA97P2U9_PYRO3</name>
<protein>
    <submittedName>
        <fullName evidence="1">Uncharacterized protein</fullName>
    </submittedName>
</protein>
<evidence type="ECO:0000313" key="1">
    <source>
        <dbReference type="EMBL" id="ELQ40960.1"/>
    </source>
</evidence>
<organism evidence="1">
    <name type="scientific">Pyricularia oryzae (strain Y34)</name>
    <name type="common">Rice blast fungus</name>
    <name type="synonym">Magnaporthe oryzae</name>
    <dbReference type="NCBI Taxonomy" id="1143189"/>
    <lineage>
        <taxon>Eukaryota</taxon>
        <taxon>Fungi</taxon>
        <taxon>Dikarya</taxon>
        <taxon>Ascomycota</taxon>
        <taxon>Pezizomycotina</taxon>
        <taxon>Sordariomycetes</taxon>
        <taxon>Sordariomycetidae</taxon>
        <taxon>Magnaporthales</taxon>
        <taxon>Pyriculariaceae</taxon>
        <taxon>Pyricularia</taxon>
    </lineage>
</organism>
<proteinExistence type="predicted"/>